<organism evidence="2 3">
    <name type="scientific">Paxillus involutus ATCC 200175</name>
    <dbReference type="NCBI Taxonomy" id="664439"/>
    <lineage>
        <taxon>Eukaryota</taxon>
        <taxon>Fungi</taxon>
        <taxon>Dikarya</taxon>
        <taxon>Basidiomycota</taxon>
        <taxon>Agaricomycotina</taxon>
        <taxon>Agaricomycetes</taxon>
        <taxon>Agaricomycetidae</taxon>
        <taxon>Boletales</taxon>
        <taxon>Paxilineae</taxon>
        <taxon>Paxillaceae</taxon>
        <taxon>Paxillus</taxon>
    </lineage>
</organism>
<reference evidence="2 3" key="1">
    <citation type="submission" date="2014-06" db="EMBL/GenBank/DDBJ databases">
        <authorList>
            <consortium name="DOE Joint Genome Institute"/>
            <person name="Kuo A."/>
            <person name="Kohler A."/>
            <person name="Nagy L.G."/>
            <person name="Floudas D."/>
            <person name="Copeland A."/>
            <person name="Barry K.W."/>
            <person name="Cichocki N."/>
            <person name="Veneault-Fourrey C."/>
            <person name="LaButti K."/>
            <person name="Lindquist E.A."/>
            <person name="Lipzen A."/>
            <person name="Lundell T."/>
            <person name="Morin E."/>
            <person name="Murat C."/>
            <person name="Sun H."/>
            <person name="Tunlid A."/>
            <person name="Henrissat B."/>
            <person name="Grigoriev I.V."/>
            <person name="Hibbett D.S."/>
            <person name="Martin F."/>
            <person name="Nordberg H.P."/>
            <person name="Cantor M.N."/>
            <person name="Hua S.X."/>
        </authorList>
    </citation>
    <scope>NUCLEOTIDE SEQUENCE [LARGE SCALE GENOMIC DNA]</scope>
    <source>
        <strain evidence="2 3">ATCC 200175</strain>
    </source>
</reference>
<dbReference type="Proteomes" id="UP000053647">
    <property type="component" value="Unassembled WGS sequence"/>
</dbReference>
<feature type="region of interest" description="Disordered" evidence="1">
    <location>
        <begin position="1"/>
        <end position="93"/>
    </location>
</feature>
<keyword evidence="3" id="KW-1185">Reference proteome</keyword>
<name>A0A0C9SSZ4_PAXIN</name>
<feature type="compositionally biased region" description="Basic and acidic residues" evidence="1">
    <location>
        <begin position="1"/>
        <end position="25"/>
    </location>
</feature>
<reference evidence="3" key="2">
    <citation type="submission" date="2015-01" db="EMBL/GenBank/DDBJ databases">
        <title>Evolutionary Origins and Diversification of the Mycorrhizal Mutualists.</title>
        <authorList>
            <consortium name="DOE Joint Genome Institute"/>
            <consortium name="Mycorrhizal Genomics Consortium"/>
            <person name="Kohler A."/>
            <person name="Kuo A."/>
            <person name="Nagy L.G."/>
            <person name="Floudas D."/>
            <person name="Copeland A."/>
            <person name="Barry K.W."/>
            <person name="Cichocki N."/>
            <person name="Veneault-Fourrey C."/>
            <person name="LaButti K."/>
            <person name="Lindquist E.A."/>
            <person name="Lipzen A."/>
            <person name="Lundell T."/>
            <person name="Morin E."/>
            <person name="Murat C."/>
            <person name="Riley R."/>
            <person name="Ohm R."/>
            <person name="Sun H."/>
            <person name="Tunlid A."/>
            <person name="Henrissat B."/>
            <person name="Grigoriev I.V."/>
            <person name="Hibbett D.S."/>
            <person name="Martin F."/>
        </authorList>
    </citation>
    <scope>NUCLEOTIDE SEQUENCE [LARGE SCALE GENOMIC DNA]</scope>
    <source>
        <strain evidence="3">ATCC 200175</strain>
    </source>
</reference>
<gene>
    <name evidence="2" type="ORF">PAXINDRAFT_15460</name>
</gene>
<proteinExistence type="predicted"/>
<dbReference type="AlphaFoldDB" id="A0A0C9SSZ4"/>
<accession>A0A0C9SSZ4</accession>
<evidence type="ECO:0000256" key="1">
    <source>
        <dbReference type="SAM" id="MobiDB-lite"/>
    </source>
</evidence>
<evidence type="ECO:0000313" key="3">
    <source>
        <dbReference type="Proteomes" id="UP000053647"/>
    </source>
</evidence>
<sequence length="122" mass="13784">MCADALHDPGGKTKEPPSVRLKGEMNMETSQYVKLTDVKTSHINTEEDNHDNQPTPRVGPVGMPDSDSCRPNGHTEPPDKEKGAWRRNSEMKVDKRVETVEEVEMEELRQVDEPGDEEVERS</sequence>
<dbReference type="HOGENOM" id="CLU_117764_0_0_1"/>
<dbReference type="EMBL" id="KN819375">
    <property type="protein sequence ID" value="KIJ11639.1"/>
    <property type="molecule type" value="Genomic_DNA"/>
</dbReference>
<protein>
    <submittedName>
        <fullName evidence="2">Unplaced genomic scaffold PAXINscaffold_53, whole genome shotgun sequence</fullName>
    </submittedName>
</protein>
<evidence type="ECO:0000313" key="2">
    <source>
        <dbReference type="EMBL" id="KIJ11639.1"/>
    </source>
</evidence>
<feature type="compositionally biased region" description="Basic and acidic residues" evidence="1">
    <location>
        <begin position="36"/>
        <end position="51"/>
    </location>
</feature>
<feature type="compositionally biased region" description="Basic and acidic residues" evidence="1">
    <location>
        <begin position="76"/>
        <end position="93"/>
    </location>
</feature>